<feature type="domain" description="O-methyltransferase C-terminal" evidence="4">
    <location>
        <begin position="191"/>
        <end position="346"/>
    </location>
</feature>
<dbReference type="RefSeq" id="WP_042568477.1">
    <property type="nucleotide sequence ID" value="NZ_CABMNY010000001.1"/>
</dbReference>
<dbReference type="OrthoDB" id="9805418at2"/>
<protein>
    <submittedName>
        <fullName evidence="7">Methyltransferase domain-containing protein</fullName>
    </submittedName>
    <submittedName>
        <fullName evidence="6">Putative O-methyltransferase</fullName>
        <ecNumber evidence="6">2.1.1.-</ecNumber>
    </submittedName>
</protein>
<keyword evidence="9" id="KW-1185">Reference proteome</keyword>
<reference evidence="7 9" key="2">
    <citation type="submission" date="2019-11" db="EMBL/GenBank/DDBJ databases">
        <title>FDA dAtabase for Regulatory Grade micrObial Sequences (FDA-ARGOS): Supporting development and validation of Infectious Disease Dx tests.</title>
        <authorList>
            <person name="Patel R."/>
            <person name="Rucinski S."/>
            <person name="Tallon L."/>
            <person name="Sadzewicz L."/>
            <person name="Vavikolanu K."/>
            <person name="Mehta A."/>
            <person name="Aluvathingal J."/>
            <person name="Nadendla S."/>
            <person name="Nandy P."/>
            <person name="Geyer C."/>
            <person name="Yan Y."/>
            <person name="Sichtig H."/>
        </authorList>
    </citation>
    <scope>NUCLEOTIDE SEQUENCE [LARGE SCALE GENOMIC DNA]</scope>
    <source>
        <strain evidence="7 9">FDAARGOS_729</strain>
    </source>
</reference>
<evidence type="ECO:0000313" key="6">
    <source>
        <dbReference type="EMBL" id="CNG38738.1"/>
    </source>
</evidence>
<dbReference type="GeneID" id="58048639"/>
<keyword evidence="3" id="KW-0949">S-adenosyl-L-methionine</keyword>
<dbReference type="eggNOG" id="COG2226">
    <property type="taxonomic scope" value="Bacteria"/>
</dbReference>
<dbReference type="GO" id="GO:0008171">
    <property type="term" value="F:O-methyltransferase activity"/>
    <property type="evidence" value="ECO:0007669"/>
    <property type="project" value="InterPro"/>
</dbReference>
<proteinExistence type="predicted"/>
<accession>A0A0T9MR40</accession>
<dbReference type="InterPro" id="IPR016461">
    <property type="entry name" value="COMT-like"/>
</dbReference>
<dbReference type="Pfam" id="PF00891">
    <property type="entry name" value="Methyltransf_2"/>
    <property type="match status" value="1"/>
</dbReference>
<dbReference type="Gene3D" id="1.20.58.1390">
    <property type="match status" value="1"/>
</dbReference>
<dbReference type="CDD" id="cd02440">
    <property type="entry name" value="AdoMet_MTases"/>
    <property type="match status" value="1"/>
</dbReference>
<dbReference type="InterPro" id="IPR029063">
    <property type="entry name" value="SAM-dependent_MTases_sf"/>
</dbReference>
<dbReference type="PANTHER" id="PTHR43712:SF2">
    <property type="entry name" value="O-METHYLTRANSFERASE CICE"/>
    <property type="match status" value="1"/>
</dbReference>
<dbReference type="Gene3D" id="3.40.50.150">
    <property type="entry name" value="Vaccinia Virus protein VP39"/>
    <property type="match status" value="1"/>
</dbReference>
<sequence>MVSYYLNYEDVSLRYGYDKDQISALAAITEAQKIAFAPMLFQAALNLRESGILAALDESGKNGITLDELQSYCPLSRYAISILLDMGLSGNILYQQENRFYLGKVGHYLLHDQMTRVNMDFTQDVCYQGLFNLKEALETGKPAGLSVFGEWPTIYPALSELPTAARESWFAFDHFYSDNAFQLALKVIFDLEPKHIYDIGANTGKWALQCAAYNPDVRITLLDLPQQLVLANENVKNKGYSERITTYPVDLLLADSLPAEADVWWMSQFLDCFSEERIIHILKLIHRAMKPDSYVCIMEIFWDRQQFEAGAFSLNASSLYFTCMANGNSRFYHSDTFYQCLSAAGFYVEKDIDGLGIGHTLLICRKEPV</sequence>
<keyword evidence="2 6" id="KW-0808">Transferase</keyword>
<evidence type="ECO:0000313" key="8">
    <source>
        <dbReference type="Proteomes" id="UP000038750"/>
    </source>
</evidence>
<keyword evidence="1 6" id="KW-0489">Methyltransferase</keyword>
<evidence type="ECO:0000259" key="5">
    <source>
        <dbReference type="Pfam" id="PF21212"/>
    </source>
</evidence>
<dbReference type="SUPFAM" id="SSF53335">
    <property type="entry name" value="S-adenosyl-L-methionine-dependent methyltransferases"/>
    <property type="match status" value="1"/>
</dbReference>
<evidence type="ECO:0000259" key="4">
    <source>
        <dbReference type="Pfam" id="PF00891"/>
    </source>
</evidence>
<dbReference type="GO" id="GO:0032259">
    <property type="term" value="P:methylation"/>
    <property type="evidence" value="ECO:0007669"/>
    <property type="project" value="UniProtKB-KW"/>
</dbReference>
<dbReference type="InterPro" id="IPR049480">
    <property type="entry name" value="BVU_1015-like_N"/>
</dbReference>
<dbReference type="Pfam" id="PF21212">
    <property type="entry name" value="Dimerisation2-like_dom"/>
    <property type="match status" value="1"/>
</dbReference>
<evidence type="ECO:0000256" key="2">
    <source>
        <dbReference type="ARBA" id="ARBA00022679"/>
    </source>
</evidence>
<dbReference type="EMBL" id="CPZJ01000018">
    <property type="protein sequence ID" value="CNG38738.1"/>
    <property type="molecule type" value="Genomic_DNA"/>
</dbReference>
<name>A0A0T9MR40_YERIN</name>
<reference evidence="6 8" key="1">
    <citation type="submission" date="2015-03" db="EMBL/GenBank/DDBJ databases">
        <authorList>
            <person name="Murphy D."/>
        </authorList>
    </citation>
    <scope>NUCLEOTIDE SEQUENCE [LARGE SCALE GENOMIC DNA]</scope>
    <source>
        <strain evidence="6 8">BR165/97</strain>
    </source>
</reference>
<dbReference type="AlphaFoldDB" id="A0A0T9MR40"/>
<dbReference type="PIRSF" id="PIRSF005739">
    <property type="entry name" value="O-mtase"/>
    <property type="match status" value="1"/>
</dbReference>
<dbReference type="Proteomes" id="UP000038750">
    <property type="component" value="Unassembled WGS sequence"/>
</dbReference>
<dbReference type="InterPro" id="IPR001077">
    <property type="entry name" value="COMT_C"/>
</dbReference>
<dbReference type="Proteomes" id="UP000424966">
    <property type="component" value="Chromosome"/>
</dbReference>
<dbReference type="Gene3D" id="1.10.10.10">
    <property type="entry name" value="Winged helix-like DNA-binding domain superfamily/Winged helix DNA-binding domain"/>
    <property type="match status" value="1"/>
</dbReference>
<dbReference type="EMBL" id="CP046294">
    <property type="protein sequence ID" value="QGR72488.1"/>
    <property type="molecule type" value="Genomic_DNA"/>
</dbReference>
<dbReference type="PROSITE" id="PS51683">
    <property type="entry name" value="SAM_OMT_II"/>
    <property type="match status" value="1"/>
</dbReference>
<evidence type="ECO:0000313" key="9">
    <source>
        <dbReference type="Proteomes" id="UP000424966"/>
    </source>
</evidence>
<dbReference type="EC" id="2.1.1.-" evidence="6"/>
<evidence type="ECO:0000256" key="3">
    <source>
        <dbReference type="ARBA" id="ARBA00022691"/>
    </source>
</evidence>
<gene>
    <name evidence="6" type="ORF">ERS008530_03629</name>
    <name evidence="7" type="ORF">FOC37_20210</name>
</gene>
<dbReference type="InterPro" id="IPR036388">
    <property type="entry name" value="WH-like_DNA-bd_sf"/>
</dbReference>
<dbReference type="PANTHER" id="PTHR43712">
    <property type="entry name" value="PUTATIVE (AFU_ORTHOLOGUE AFUA_4G14580)-RELATED"/>
    <property type="match status" value="1"/>
</dbReference>
<feature type="domain" description="BVU-1015-like N-terminal dimerisation-like" evidence="5">
    <location>
        <begin position="31"/>
        <end position="100"/>
    </location>
</feature>
<evidence type="ECO:0000313" key="7">
    <source>
        <dbReference type="EMBL" id="QGR72488.1"/>
    </source>
</evidence>
<dbReference type="STRING" id="631.CH53_788"/>
<evidence type="ECO:0000256" key="1">
    <source>
        <dbReference type="ARBA" id="ARBA00022603"/>
    </source>
</evidence>
<organism evidence="6 8">
    <name type="scientific">Yersinia intermedia</name>
    <dbReference type="NCBI Taxonomy" id="631"/>
    <lineage>
        <taxon>Bacteria</taxon>
        <taxon>Pseudomonadati</taxon>
        <taxon>Pseudomonadota</taxon>
        <taxon>Gammaproteobacteria</taxon>
        <taxon>Enterobacterales</taxon>
        <taxon>Yersiniaceae</taxon>
        <taxon>Yersinia</taxon>
    </lineage>
</organism>